<accession>A0A8H6KMU5</accession>
<evidence type="ECO:0000313" key="4">
    <source>
        <dbReference type="Proteomes" id="UP000654918"/>
    </source>
</evidence>
<feature type="region of interest" description="Disordered" evidence="1">
    <location>
        <begin position="97"/>
        <end position="158"/>
    </location>
</feature>
<dbReference type="Proteomes" id="UP000654918">
    <property type="component" value="Unassembled WGS sequence"/>
</dbReference>
<comment type="caution">
    <text evidence="3">The sequence shown here is derived from an EMBL/GenBank/DDBJ whole genome shotgun (WGS) entry which is preliminary data.</text>
</comment>
<feature type="compositionally biased region" description="Low complexity" evidence="1">
    <location>
        <begin position="104"/>
        <end position="119"/>
    </location>
</feature>
<keyword evidence="2" id="KW-1133">Transmembrane helix</keyword>
<evidence type="ECO:0000256" key="2">
    <source>
        <dbReference type="SAM" id="Phobius"/>
    </source>
</evidence>
<keyword evidence="2" id="KW-0472">Membrane</keyword>
<organism evidence="3 4">
    <name type="scientific">Colletotrichum plurivorum</name>
    <dbReference type="NCBI Taxonomy" id="2175906"/>
    <lineage>
        <taxon>Eukaryota</taxon>
        <taxon>Fungi</taxon>
        <taxon>Dikarya</taxon>
        <taxon>Ascomycota</taxon>
        <taxon>Pezizomycotina</taxon>
        <taxon>Sordariomycetes</taxon>
        <taxon>Hypocreomycetidae</taxon>
        <taxon>Glomerellales</taxon>
        <taxon>Glomerellaceae</taxon>
        <taxon>Colletotrichum</taxon>
        <taxon>Colletotrichum orchidearum species complex</taxon>
    </lineage>
</organism>
<name>A0A8H6KMU5_9PEZI</name>
<reference evidence="3" key="1">
    <citation type="journal article" date="2020" name="Phytopathology">
        <title>Genome Sequence Resources of Colletotrichum truncatum, C. plurivorum, C. musicola, and C. sojae: Four Species Pathogenic to Soybean (Glycine max).</title>
        <authorList>
            <person name="Rogerio F."/>
            <person name="Boufleur T.R."/>
            <person name="Ciampi-Guillardi M."/>
            <person name="Sukno S.A."/>
            <person name="Thon M.R."/>
            <person name="Massola Junior N.S."/>
            <person name="Baroncelli R."/>
        </authorList>
    </citation>
    <scope>NUCLEOTIDE SEQUENCE</scope>
    <source>
        <strain evidence="3">LFN00145</strain>
    </source>
</reference>
<feature type="region of interest" description="Disordered" evidence="1">
    <location>
        <begin position="21"/>
        <end position="66"/>
    </location>
</feature>
<gene>
    <name evidence="3" type="ORF">CPLU01_04939</name>
</gene>
<evidence type="ECO:0000256" key="1">
    <source>
        <dbReference type="SAM" id="MobiDB-lite"/>
    </source>
</evidence>
<dbReference type="EMBL" id="WIGO01000048">
    <property type="protein sequence ID" value="KAF6834474.1"/>
    <property type="molecule type" value="Genomic_DNA"/>
</dbReference>
<keyword evidence="4" id="KW-1185">Reference proteome</keyword>
<sequence>MSPALRTTRVRSLLRASAFRPVQQQHITPRRSYAVKQTPRDTRTYHGGDQPAPAGSSEPIPTRPSEVKNRATVYTLGGVTIALGAFFAFLTGSPDKAAGVADATSRSGGTPLLSGPLSGKEGGERDLEATTGRDPNRRTGSDGIKSDATDPDQGKARN</sequence>
<feature type="compositionally biased region" description="Basic and acidic residues" evidence="1">
    <location>
        <begin position="134"/>
        <end position="158"/>
    </location>
</feature>
<keyword evidence="2" id="KW-0812">Transmembrane</keyword>
<evidence type="ECO:0000313" key="3">
    <source>
        <dbReference type="EMBL" id="KAF6834474.1"/>
    </source>
</evidence>
<feature type="transmembrane region" description="Helical" evidence="2">
    <location>
        <begin position="71"/>
        <end position="90"/>
    </location>
</feature>
<dbReference type="AlphaFoldDB" id="A0A8H6KMU5"/>
<protein>
    <submittedName>
        <fullName evidence="3">Uncharacterized protein</fullName>
    </submittedName>
</protein>
<proteinExistence type="predicted"/>